<protein>
    <submittedName>
        <fullName evidence="14">Potassium voltage-gated channel subfamily C member 1-like isoform X2</fullName>
    </submittedName>
</protein>
<dbReference type="AlphaFoldDB" id="A0A6S7G1M7"/>
<evidence type="ECO:0000256" key="2">
    <source>
        <dbReference type="ARBA" id="ARBA00022448"/>
    </source>
</evidence>
<keyword evidence="11" id="KW-0407">Ion channel</keyword>
<dbReference type="InterPro" id="IPR005821">
    <property type="entry name" value="Ion_trans_dom"/>
</dbReference>
<feature type="compositionally biased region" description="Basic and acidic residues" evidence="12">
    <location>
        <begin position="492"/>
        <end position="513"/>
    </location>
</feature>
<evidence type="ECO:0000256" key="11">
    <source>
        <dbReference type="ARBA" id="ARBA00023303"/>
    </source>
</evidence>
<comment type="caution">
    <text evidence="14">The sequence shown here is derived from an EMBL/GenBank/DDBJ whole genome shotgun (WGS) entry which is preliminary data.</text>
</comment>
<dbReference type="InterPro" id="IPR011333">
    <property type="entry name" value="SKP1/BTB/POZ_sf"/>
</dbReference>
<evidence type="ECO:0000256" key="8">
    <source>
        <dbReference type="ARBA" id="ARBA00022989"/>
    </source>
</evidence>
<feature type="transmembrane region" description="Helical" evidence="13">
    <location>
        <begin position="308"/>
        <end position="330"/>
    </location>
</feature>
<dbReference type="PANTHER" id="PTHR11537:SF252">
    <property type="entry name" value="POTASSIUM VOLTAGE-GATED CHANNEL PROTEIN SHAW"/>
    <property type="match status" value="1"/>
</dbReference>
<dbReference type="InterPro" id="IPR028325">
    <property type="entry name" value="VG_K_chnl"/>
</dbReference>
<dbReference type="GO" id="GO:0008076">
    <property type="term" value="C:voltage-gated potassium channel complex"/>
    <property type="evidence" value="ECO:0007669"/>
    <property type="project" value="InterPro"/>
</dbReference>
<dbReference type="Gene3D" id="3.30.710.10">
    <property type="entry name" value="Potassium Channel Kv1.1, Chain A"/>
    <property type="match status" value="1"/>
</dbReference>
<evidence type="ECO:0000256" key="10">
    <source>
        <dbReference type="ARBA" id="ARBA00023136"/>
    </source>
</evidence>
<sequence length="783" mass="88640">MLTSCSDFESWINMTTVRMHLFEGDKEMERKSKDDGHGHGRITINVGGLRHETYLTTLRNHPDTRLFWISEQHYTSTRSPEYSAEKKEYFFDRHPGVFAHIVNYYRTGKLHCPMDVCGPLFEEELSFWGIDERQVELCCWESYKQHKDKQEKLKYFTTPSDNENEEDEEPSRNFASKLILLPTPAITMSKLVNKICNEISFKQPLRSTSIRIVSILNLTTFLITIIQFCLTTLRTFQEDSQRIKILSNIRIFTVTWFLFDLVLRLLFAPSLVEHFKKIIHWLDLTSVCVLIVHTKIHQAPNAIQPFEMLIFLKSIRLFHLLTFSFVIQVLTNTLKASTRELGLLTAIVVFQAFIFSMVLFFIERDDSSTKFESVPHSLWWAIITMTTVGYGDIQPRTWMGQILGCCCAMCGVLVIALPVSVLGTNFTLFYTYAKARLNLPPKAEQKQPLSKELTSLKAKKAGLPHASSSYSCNSIARKYEQTTTKSSLECLTEDHNDKTDVSSHRSSISDRRPNGSNSTHQNSANAQDTDLDLTPSFRECNFDFLEVPAVGKRLKKSFLTNSISRMFSAITHHSRQAQASAGALQLDVHSTYPLYLRRGAVAPGSISSRSFSSTLYDSGSSIPNCVKQSVKSLRRRQKLSKRLGSTRKCTSNAELHLVCFHRCEKHPNEDKNDSKTNNCSCPSHPSAYSKPRLAKSCSELNDILQGNYQNSLNSMNSDNFLSSGDIPGDDRPQSVPLSEIAITINGCSDDGSDGKDQKLPLLRINNPGNKGVFLKPWANHAGK</sequence>
<dbReference type="SUPFAM" id="SSF54695">
    <property type="entry name" value="POZ domain"/>
    <property type="match status" value="1"/>
</dbReference>
<dbReference type="InterPro" id="IPR003968">
    <property type="entry name" value="K_chnl_volt-dep_Kv"/>
</dbReference>
<dbReference type="Gene3D" id="1.10.287.70">
    <property type="match status" value="1"/>
</dbReference>
<dbReference type="PANTHER" id="PTHR11537">
    <property type="entry name" value="VOLTAGE-GATED POTASSIUM CHANNEL"/>
    <property type="match status" value="1"/>
</dbReference>
<evidence type="ECO:0000256" key="12">
    <source>
        <dbReference type="SAM" id="MobiDB-lite"/>
    </source>
</evidence>
<comment type="subcellular location">
    <subcellularLocation>
        <location evidence="1">Membrane</location>
        <topology evidence="1">Multi-pass membrane protein</topology>
    </subcellularLocation>
</comment>
<dbReference type="GO" id="GO:0051260">
    <property type="term" value="P:protein homooligomerization"/>
    <property type="evidence" value="ECO:0007669"/>
    <property type="project" value="InterPro"/>
</dbReference>
<feature type="transmembrane region" description="Helical" evidence="13">
    <location>
        <begin position="210"/>
        <end position="230"/>
    </location>
</feature>
<dbReference type="InterPro" id="IPR003974">
    <property type="entry name" value="K_chnl_volt-dep_Kv3"/>
</dbReference>
<evidence type="ECO:0000256" key="1">
    <source>
        <dbReference type="ARBA" id="ARBA00004141"/>
    </source>
</evidence>
<dbReference type="SMART" id="SM00225">
    <property type="entry name" value="BTB"/>
    <property type="match status" value="1"/>
</dbReference>
<dbReference type="EMBL" id="CACRXK020000625">
    <property type="protein sequence ID" value="CAB3983537.1"/>
    <property type="molecule type" value="Genomic_DNA"/>
</dbReference>
<feature type="transmembrane region" description="Helical" evidence="13">
    <location>
        <begin position="342"/>
        <end position="362"/>
    </location>
</feature>
<keyword evidence="3" id="KW-0633">Potassium transport</keyword>
<keyword evidence="9" id="KW-0406">Ion transport</keyword>
<dbReference type="InterPro" id="IPR027359">
    <property type="entry name" value="Volt_channel_dom_sf"/>
</dbReference>
<evidence type="ECO:0000256" key="6">
    <source>
        <dbReference type="ARBA" id="ARBA00022882"/>
    </source>
</evidence>
<feature type="transmembrane region" description="Helical" evidence="13">
    <location>
        <begin position="251"/>
        <end position="272"/>
    </location>
</feature>
<proteinExistence type="predicted"/>
<keyword evidence="7" id="KW-0630">Potassium</keyword>
<name>A0A6S7G1M7_PARCT</name>
<organism evidence="14 15">
    <name type="scientific">Paramuricea clavata</name>
    <name type="common">Red gorgonian</name>
    <name type="synonym">Violescent sea-whip</name>
    <dbReference type="NCBI Taxonomy" id="317549"/>
    <lineage>
        <taxon>Eukaryota</taxon>
        <taxon>Metazoa</taxon>
        <taxon>Cnidaria</taxon>
        <taxon>Anthozoa</taxon>
        <taxon>Octocorallia</taxon>
        <taxon>Malacalcyonacea</taxon>
        <taxon>Plexauridae</taxon>
        <taxon>Paramuricea</taxon>
    </lineage>
</organism>
<keyword evidence="6" id="KW-0851">Voltage-gated channel</keyword>
<evidence type="ECO:0000313" key="14">
    <source>
        <dbReference type="EMBL" id="CAB3983537.1"/>
    </source>
</evidence>
<dbReference type="Proteomes" id="UP001152795">
    <property type="component" value="Unassembled WGS sequence"/>
</dbReference>
<dbReference type="PRINTS" id="PR01491">
    <property type="entry name" value="KVCHANNEL"/>
</dbReference>
<dbReference type="InterPro" id="IPR000210">
    <property type="entry name" value="BTB/POZ_dom"/>
</dbReference>
<feature type="region of interest" description="Disordered" evidence="12">
    <location>
        <begin position="490"/>
        <end position="530"/>
    </location>
</feature>
<dbReference type="PRINTS" id="PR00169">
    <property type="entry name" value="KCHANNEL"/>
</dbReference>
<feature type="transmembrane region" description="Helical" evidence="13">
    <location>
        <begin position="399"/>
        <end position="432"/>
    </location>
</feature>
<keyword evidence="8 13" id="KW-1133">Transmembrane helix</keyword>
<evidence type="ECO:0000256" key="9">
    <source>
        <dbReference type="ARBA" id="ARBA00023065"/>
    </source>
</evidence>
<dbReference type="PRINTS" id="PR01498">
    <property type="entry name" value="SHAWCHANNEL"/>
</dbReference>
<evidence type="ECO:0000256" key="13">
    <source>
        <dbReference type="SAM" id="Phobius"/>
    </source>
</evidence>
<feature type="transmembrane region" description="Helical" evidence="13">
    <location>
        <begin position="374"/>
        <end position="393"/>
    </location>
</feature>
<keyword evidence="2" id="KW-0813">Transport</keyword>
<dbReference type="OrthoDB" id="5981179at2759"/>
<feature type="region of interest" description="Disordered" evidence="12">
    <location>
        <begin position="667"/>
        <end position="690"/>
    </location>
</feature>
<gene>
    <name evidence="14" type="ORF">PACLA_8A033302</name>
</gene>
<evidence type="ECO:0000256" key="5">
    <source>
        <dbReference type="ARBA" id="ARBA00022826"/>
    </source>
</evidence>
<dbReference type="Pfam" id="PF00520">
    <property type="entry name" value="Ion_trans"/>
    <property type="match status" value="1"/>
</dbReference>
<dbReference type="Pfam" id="PF02214">
    <property type="entry name" value="BTB_2"/>
    <property type="match status" value="1"/>
</dbReference>
<accession>A0A6S7G1M7</accession>
<keyword evidence="4 13" id="KW-0812">Transmembrane</keyword>
<reference evidence="14" key="1">
    <citation type="submission" date="2020-04" db="EMBL/GenBank/DDBJ databases">
        <authorList>
            <person name="Alioto T."/>
            <person name="Alioto T."/>
            <person name="Gomez Garrido J."/>
        </authorList>
    </citation>
    <scope>NUCLEOTIDE SEQUENCE</scope>
    <source>
        <strain evidence="14">A484AB</strain>
    </source>
</reference>
<dbReference type="GO" id="GO:0005251">
    <property type="term" value="F:delayed rectifier potassium channel activity"/>
    <property type="evidence" value="ECO:0007669"/>
    <property type="project" value="TreeGrafter"/>
</dbReference>
<evidence type="ECO:0000313" key="15">
    <source>
        <dbReference type="Proteomes" id="UP001152795"/>
    </source>
</evidence>
<keyword evidence="15" id="KW-1185">Reference proteome</keyword>
<dbReference type="SUPFAM" id="SSF81324">
    <property type="entry name" value="Voltage-gated potassium channels"/>
    <property type="match status" value="1"/>
</dbReference>
<evidence type="ECO:0000256" key="3">
    <source>
        <dbReference type="ARBA" id="ARBA00022538"/>
    </source>
</evidence>
<dbReference type="FunFam" id="3.30.710.10:FF:000002">
    <property type="entry name" value="Potassium voltage-gated channel subfamily C member 2"/>
    <property type="match status" value="1"/>
</dbReference>
<dbReference type="FunFam" id="1.10.287.70:FF:000242">
    <property type="entry name" value="Potassium voltage-gated channel subfamily A member 1"/>
    <property type="match status" value="1"/>
</dbReference>
<keyword evidence="5" id="KW-0631">Potassium channel</keyword>
<dbReference type="InterPro" id="IPR003131">
    <property type="entry name" value="T1-type_BTB"/>
</dbReference>
<evidence type="ECO:0000256" key="7">
    <source>
        <dbReference type="ARBA" id="ARBA00022958"/>
    </source>
</evidence>
<dbReference type="GO" id="GO:0001508">
    <property type="term" value="P:action potential"/>
    <property type="evidence" value="ECO:0007669"/>
    <property type="project" value="TreeGrafter"/>
</dbReference>
<dbReference type="CDD" id="cd18379">
    <property type="entry name" value="BTB_POZ_Kv3_KCNC"/>
    <property type="match status" value="1"/>
</dbReference>
<dbReference type="Gene3D" id="1.20.120.350">
    <property type="entry name" value="Voltage-gated potassium channels. Chain C"/>
    <property type="match status" value="1"/>
</dbReference>
<evidence type="ECO:0000256" key="4">
    <source>
        <dbReference type="ARBA" id="ARBA00022692"/>
    </source>
</evidence>
<keyword evidence="10 13" id="KW-0472">Membrane</keyword>
<feature type="compositionally biased region" description="Polar residues" evidence="12">
    <location>
        <begin position="514"/>
        <end position="528"/>
    </location>
</feature>